<dbReference type="PANTHER" id="PTHR45766:SF6">
    <property type="entry name" value="SWI_SNF-RELATED MATRIX-ASSOCIATED ACTIN-DEPENDENT REGULATOR OF CHROMATIN SUBFAMILY A-LIKE PROTEIN 1"/>
    <property type="match status" value="1"/>
</dbReference>
<dbReference type="SUPFAM" id="SSF52540">
    <property type="entry name" value="P-loop containing nucleoside triphosphate hydrolases"/>
    <property type="match status" value="1"/>
</dbReference>
<evidence type="ECO:0000259" key="6">
    <source>
        <dbReference type="PROSITE" id="PS51194"/>
    </source>
</evidence>
<dbReference type="CDD" id="cd18793">
    <property type="entry name" value="SF2_C_SNF"/>
    <property type="match status" value="1"/>
</dbReference>
<evidence type="ECO:0000313" key="7">
    <source>
        <dbReference type="EMBL" id="MBL7628694.1"/>
    </source>
</evidence>
<dbReference type="InterPro" id="IPR049730">
    <property type="entry name" value="SNF2/RAD54-like_C"/>
</dbReference>
<name>A0A937UMB1_9ACTN</name>
<dbReference type="GO" id="GO:0003677">
    <property type="term" value="F:DNA binding"/>
    <property type="evidence" value="ECO:0007669"/>
    <property type="project" value="InterPro"/>
</dbReference>
<accession>A0A937UMB1</accession>
<evidence type="ECO:0000256" key="3">
    <source>
        <dbReference type="ARBA" id="ARBA00022806"/>
    </source>
</evidence>
<dbReference type="SMART" id="SM00490">
    <property type="entry name" value="HELICc"/>
    <property type="match status" value="1"/>
</dbReference>
<feature type="domain" description="Helicase ATP-binding" evidence="5">
    <location>
        <begin position="115"/>
        <end position="295"/>
    </location>
</feature>
<protein>
    <submittedName>
        <fullName evidence="7">DEAD/DEAH box helicase</fullName>
    </submittedName>
</protein>
<dbReference type="InterPro" id="IPR001650">
    <property type="entry name" value="Helicase_C-like"/>
</dbReference>
<dbReference type="GO" id="GO:0005524">
    <property type="term" value="F:ATP binding"/>
    <property type="evidence" value="ECO:0007669"/>
    <property type="project" value="InterPro"/>
</dbReference>
<evidence type="ECO:0000256" key="1">
    <source>
        <dbReference type="ARBA" id="ARBA00022741"/>
    </source>
</evidence>
<organism evidence="7 8">
    <name type="scientific">Frankia nepalensis</name>
    <dbReference type="NCBI Taxonomy" id="1836974"/>
    <lineage>
        <taxon>Bacteria</taxon>
        <taxon>Bacillati</taxon>
        <taxon>Actinomycetota</taxon>
        <taxon>Actinomycetes</taxon>
        <taxon>Frankiales</taxon>
        <taxon>Frankiaceae</taxon>
        <taxon>Frankia</taxon>
    </lineage>
</organism>
<dbReference type="Proteomes" id="UP000604475">
    <property type="component" value="Unassembled WGS sequence"/>
</dbReference>
<dbReference type="EMBL" id="JAEACQ010000194">
    <property type="protein sequence ID" value="MBL7628694.1"/>
    <property type="molecule type" value="Genomic_DNA"/>
</dbReference>
<comment type="caution">
    <text evidence="7">The sequence shown here is derived from an EMBL/GenBank/DDBJ whole genome shotgun (WGS) entry which is preliminary data.</text>
</comment>
<dbReference type="Gene3D" id="3.40.50.10810">
    <property type="entry name" value="Tandem AAA-ATPase domain"/>
    <property type="match status" value="1"/>
</dbReference>
<dbReference type="PANTHER" id="PTHR45766">
    <property type="entry name" value="DNA ANNEALING HELICASE AND ENDONUCLEASE ZRANB3 FAMILY MEMBER"/>
    <property type="match status" value="1"/>
</dbReference>
<keyword evidence="8" id="KW-1185">Reference proteome</keyword>
<evidence type="ECO:0000259" key="5">
    <source>
        <dbReference type="PROSITE" id="PS51192"/>
    </source>
</evidence>
<dbReference type="InterPro" id="IPR027417">
    <property type="entry name" value="P-loop_NTPase"/>
</dbReference>
<proteinExistence type="predicted"/>
<dbReference type="PROSITE" id="PS51194">
    <property type="entry name" value="HELICASE_CTER"/>
    <property type="match status" value="1"/>
</dbReference>
<dbReference type="CDD" id="cd18011">
    <property type="entry name" value="DEXDc_RapA"/>
    <property type="match status" value="1"/>
</dbReference>
<evidence type="ECO:0000313" key="8">
    <source>
        <dbReference type="Proteomes" id="UP000604475"/>
    </source>
</evidence>
<dbReference type="SMART" id="SM00487">
    <property type="entry name" value="DEXDc"/>
    <property type="match status" value="1"/>
</dbReference>
<keyword evidence="3 7" id="KW-0347">Helicase</keyword>
<dbReference type="InterPro" id="IPR006935">
    <property type="entry name" value="Helicase/UvrB_N"/>
</dbReference>
<dbReference type="PROSITE" id="PS51192">
    <property type="entry name" value="HELICASE_ATP_BIND_1"/>
    <property type="match status" value="1"/>
</dbReference>
<feature type="domain" description="Helicase C-terminal" evidence="6">
    <location>
        <begin position="476"/>
        <end position="644"/>
    </location>
</feature>
<dbReference type="InterPro" id="IPR038718">
    <property type="entry name" value="SNF2-like_sf"/>
</dbReference>
<keyword evidence="1" id="KW-0547">Nucleotide-binding</keyword>
<dbReference type="AlphaFoldDB" id="A0A937UMB1"/>
<dbReference type="RefSeq" id="WP_202999570.1">
    <property type="nucleotide sequence ID" value="NZ_JADWYU010000094.1"/>
</dbReference>
<dbReference type="InterPro" id="IPR057342">
    <property type="entry name" value="DEXDc_RapA"/>
</dbReference>
<dbReference type="GO" id="GO:0016787">
    <property type="term" value="F:hydrolase activity"/>
    <property type="evidence" value="ECO:0007669"/>
    <property type="project" value="UniProtKB-KW"/>
</dbReference>
<evidence type="ECO:0000256" key="2">
    <source>
        <dbReference type="ARBA" id="ARBA00022801"/>
    </source>
</evidence>
<dbReference type="GO" id="GO:0004386">
    <property type="term" value="F:helicase activity"/>
    <property type="evidence" value="ECO:0007669"/>
    <property type="project" value="UniProtKB-KW"/>
</dbReference>
<dbReference type="Pfam" id="PF00271">
    <property type="entry name" value="Helicase_C"/>
    <property type="match status" value="1"/>
</dbReference>
<dbReference type="Pfam" id="PF04851">
    <property type="entry name" value="ResIII"/>
    <property type="match status" value="1"/>
</dbReference>
<evidence type="ECO:0000256" key="4">
    <source>
        <dbReference type="ARBA" id="ARBA00022840"/>
    </source>
</evidence>
<sequence>MTTTAETAPSPFAIGSLVRARGREWVVLPGTTAELMLLRPLGGTEDEVAGVLPSLEPVEAARFPRPDASDLGDAASARLLRSALRLGFRSSGGPFRSLAGLAVTPRSYQLVPLLMALRMDTVRLLIADGVGIGKTVEAGLIVAELLAQGSASRFTVLCSPALAQQWHDELAEKFGLRTTLVLASTAGRLERDLPPGESLFEHHPYTIVSTDFIKSARRRDEFLRACPDLVVVDEAHTCVAADDGANATGRATQQRQALLTGIAANPERHLLLLTATPHSGKTAAFRALLGLLDPALTDLPDDLSGDARRRDRERIARHLIQRQRADIREYLKGTSLQETTEFPDRQTAEESYQLTGAYQDLFDDVLAYARESVTDPSGGKVAQRVRWWSVLALLRALASSPAAAVETLRNRGGFADAEDVADADAIGEATVLDLTDAASVDGADTSPGAQLDASKRRLAEMTKAAEKLYGPKNDAKLARGIEIVKKLLDGGDAVVVFCRYIATATYLANALREAKGFAGVEVAAVTGQQPPDDRAATVADLAERSADTRKRVLVATDCLSEGINLHQHFSAVVHYDLSWNPTRHEQREGRVDRFNQPARVVHAVTYFGADNPIDRLVLDVLLRRHAAIRRDTGVSVPVPVDSDTVLSAVLEGLLSTRTAPGQMELEGIGEAARADLLARWTSAAERERRSRSLFAQEQIRPEEVAREVEAIRGSLGGPDEVRMFTLGAFGSLRSPAHPRGDGRFNVVTAGLPPTLRDEISREILDARRGRPGRRSTSTAVDDLLLTPSLPAAPGEVVLTRTDATVETLARYVLDTALDPVGIDEPDRPARRCGVMVTKAVDKRTTLLLVRYRLHLALPGRAGIRPLVAEEARILAFTGTPADPTWLDEQAIAAQLDARPAANYPRDLAAADISRVINRLDAVTGHLDDVGDQLAADLLASHRRVREAAGSTGNLVRRGLTVKAQRPADILGVYLHLPAAQS</sequence>
<dbReference type="InterPro" id="IPR014001">
    <property type="entry name" value="Helicase_ATP-bd"/>
</dbReference>
<keyword evidence="2" id="KW-0378">Hydrolase</keyword>
<gene>
    <name evidence="7" type="ORF">I7412_16355</name>
</gene>
<keyword evidence="4" id="KW-0067">ATP-binding</keyword>
<reference evidence="7" key="1">
    <citation type="submission" date="2020-12" db="EMBL/GenBank/DDBJ databases">
        <title>Genomic characterization of non-nitrogen-fixing Frankia strains.</title>
        <authorList>
            <person name="Carlos-Shanley C."/>
            <person name="Guerra T."/>
            <person name="Hahn D."/>
        </authorList>
    </citation>
    <scope>NUCLEOTIDE SEQUENCE</scope>
    <source>
        <strain evidence="7">CN6</strain>
    </source>
</reference>
<dbReference type="Gene3D" id="3.40.50.300">
    <property type="entry name" value="P-loop containing nucleotide triphosphate hydrolases"/>
    <property type="match status" value="1"/>
</dbReference>